<evidence type="ECO:0000256" key="14">
    <source>
        <dbReference type="SAM" id="Phobius"/>
    </source>
</evidence>
<evidence type="ECO:0000256" key="13">
    <source>
        <dbReference type="PROSITE-ProRule" id="PRU00289"/>
    </source>
</evidence>
<dbReference type="GO" id="GO:0005886">
    <property type="term" value="C:plasma membrane"/>
    <property type="evidence" value="ECO:0007669"/>
    <property type="project" value="UniProtKB-SubCell"/>
</dbReference>
<keyword evidence="10" id="KW-0238">DNA-binding</keyword>
<keyword evidence="4" id="KW-0132">Cell division</keyword>
<keyword evidence="11 14" id="KW-0472">Membrane</keyword>
<dbReference type="PROSITE" id="PS50901">
    <property type="entry name" value="FTSK"/>
    <property type="match status" value="1"/>
</dbReference>
<feature type="domain" description="FtsK" evidence="15">
    <location>
        <begin position="351"/>
        <end position="541"/>
    </location>
</feature>
<dbReference type="InterPro" id="IPR050206">
    <property type="entry name" value="FtsK/SpoIIIE/SftA"/>
</dbReference>
<keyword evidence="12" id="KW-0131">Cell cycle</keyword>
<proteinExistence type="inferred from homology"/>
<evidence type="ECO:0000256" key="10">
    <source>
        <dbReference type="ARBA" id="ARBA00023125"/>
    </source>
</evidence>
<dbReference type="PANTHER" id="PTHR22683:SF41">
    <property type="entry name" value="DNA TRANSLOCASE FTSK"/>
    <property type="match status" value="1"/>
</dbReference>
<feature type="transmembrane region" description="Helical" evidence="14">
    <location>
        <begin position="57"/>
        <end position="77"/>
    </location>
</feature>
<protein>
    <submittedName>
        <fullName evidence="16">DNA translocase FtsK</fullName>
    </submittedName>
</protein>
<feature type="binding site" evidence="13">
    <location>
        <begin position="368"/>
        <end position="375"/>
    </location>
    <ligand>
        <name>ATP</name>
        <dbReference type="ChEBI" id="CHEBI:30616"/>
    </ligand>
</feature>
<dbReference type="Pfam" id="PF09397">
    <property type="entry name" value="FtsK_gamma"/>
    <property type="match status" value="1"/>
</dbReference>
<keyword evidence="6 13" id="KW-0547">Nucleotide-binding</keyword>
<gene>
    <name evidence="16" type="ORF">GXY80_10395</name>
</gene>
<dbReference type="InterPro" id="IPR002543">
    <property type="entry name" value="FtsK_dom"/>
</dbReference>
<keyword evidence="9 14" id="KW-1133">Transmembrane helix</keyword>
<evidence type="ECO:0000256" key="8">
    <source>
        <dbReference type="ARBA" id="ARBA00022840"/>
    </source>
</evidence>
<evidence type="ECO:0000313" key="17">
    <source>
        <dbReference type="Proteomes" id="UP000777265"/>
    </source>
</evidence>
<evidence type="ECO:0000256" key="4">
    <source>
        <dbReference type="ARBA" id="ARBA00022618"/>
    </source>
</evidence>
<evidence type="ECO:0000256" key="3">
    <source>
        <dbReference type="ARBA" id="ARBA00022475"/>
    </source>
</evidence>
<feature type="transmembrane region" description="Helical" evidence="14">
    <location>
        <begin position="12"/>
        <end position="31"/>
    </location>
</feature>
<comment type="subcellular location">
    <subcellularLocation>
        <location evidence="1">Cell membrane</location>
        <topology evidence="1">Multi-pass membrane protein</topology>
    </subcellularLocation>
</comment>
<keyword evidence="5 14" id="KW-0812">Transmembrane</keyword>
<keyword evidence="7" id="KW-0159">Chromosome partition</keyword>
<dbReference type="InterPro" id="IPR027417">
    <property type="entry name" value="P-loop_NTPase"/>
</dbReference>
<dbReference type="GO" id="GO:0007059">
    <property type="term" value="P:chromosome segregation"/>
    <property type="evidence" value="ECO:0007669"/>
    <property type="project" value="UniProtKB-KW"/>
</dbReference>
<dbReference type="InterPro" id="IPR036390">
    <property type="entry name" value="WH_DNA-bd_sf"/>
</dbReference>
<evidence type="ECO:0000256" key="2">
    <source>
        <dbReference type="ARBA" id="ARBA00006474"/>
    </source>
</evidence>
<evidence type="ECO:0000313" key="16">
    <source>
        <dbReference type="EMBL" id="NLW35872.1"/>
    </source>
</evidence>
<feature type="transmembrane region" description="Helical" evidence="14">
    <location>
        <begin position="89"/>
        <end position="108"/>
    </location>
</feature>
<organism evidence="16 17">
    <name type="scientific">Syntrophorhabdus aromaticivorans</name>
    <dbReference type="NCBI Taxonomy" id="328301"/>
    <lineage>
        <taxon>Bacteria</taxon>
        <taxon>Pseudomonadati</taxon>
        <taxon>Thermodesulfobacteriota</taxon>
        <taxon>Syntrophorhabdia</taxon>
        <taxon>Syntrophorhabdales</taxon>
        <taxon>Syntrophorhabdaceae</taxon>
        <taxon>Syntrophorhabdus</taxon>
    </lineage>
</organism>
<evidence type="ECO:0000256" key="9">
    <source>
        <dbReference type="ARBA" id="ARBA00022989"/>
    </source>
</evidence>
<dbReference type="Pfam" id="PF13491">
    <property type="entry name" value="FtsK_4TM"/>
    <property type="match status" value="1"/>
</dbReference>
<dbReference type="Pfam" id="PF17854">
    <property type="entry name" value="FtsK_alpha"/>
    <property type="match status" value="1"/>
</dbReference>
<dbReference type="SMART" id="SM00843">
    <property type="entry name" value="Ftsk_gamma"/>
    <property type="match status" value="1"/>
</dbReference>
<name>A0A971M5N6_9BACT</name>
<feature type="transmembrane region" description="Helical" evidence="14">
    <location>
        <begin position="114"/>
        <end position="131"/>
    </location>
</feature>
<dbReference type="SUPFAM" id="SSF46785">
    <property type="entry name" value="Winged helix' DNA-binding domain"/>
    <property type="match status" value="1"/>
</dbReference>
<evidence type="ECO:0000256" key="6">
    <source>
        <dbReference type="ARBA" id="ARBA00022741"/>
    </source>
</evidence>
<feature type="transmembrane region" description="Helical" evidence="14">
    <location>
        <begin position="138"/>
        <end position="160"/>
    </location>
</feature>
<dbReference type="GO" id="GO:0005524">
    <property type="term" value="F:ATP binding"/>
    <property type="evidence" value="ECO:0007669"/>
    <property type="project" value="UniProtKB-UniRule"/>
</dbReference>
<evidence type="ECO:0000256" key="7">
    <source>
        <dbReference type="ARBA" id="ARBA00022829"/>
    </source>
</evidence>
<evidence type="ECO:0000256" key="11">
    <source>
        <dbReference type="ARBA" id="ARBA00023136"/>
    </source>
</evidence>
<dbReference type="GO" id="GO:0003677">
    <property type="term" value="F:DNA binding"/>
    <property type="evidence" value="ECO:0007669"/>
    <property type="project" value="UniProtKB-KW"/>
</dbReference>
<dbReference type="PANTHER" id="PTHR22683">
    <property type="entry name" value="SPORULATION PROTEIN RELATED"/>
    <property type="match status" value="1"/>
</dbReference>
<evidence type="ECO:0000256" key="5">
    <source>
        <dbReference type="ARBA" id="ARBA00022692"/>
    </source>
</evidence>
<dbReference type="InterPro" id="IPR025199">
    <property type="entry name" value="FtsK_4TM"/>
</dbReference>
<dbReference type="AlphaFoldDB" id="A0A971M5N6"/>
<dbReference type="InterPro" id="IPR036388">
    <property type="entry name" value="WH-like_DNA-bd_sf"/>
</dbReference>
<dbReference type="InterPro" id="IPR018541">
    <property type="entry name" value="Ftsk_gamma"/>
</dbReference>
<comment type="similarity">
    <text evidence="2">Belongs to the FtsK/SpoIIIE/SftA family.</text>
</comment>
<keyword evidence="3" id="KW-1003">Cell membrane</keyword>
<evidence type="ECO:0000256" key="1">
    <source>
        <dbReference type="ARBA" id="ARBA00004651"/>
    </source>
</evidence>
<dbReference type="Proteomes" id="UP000777265">
    <property type="component" value="Unassembled WGS sequence"/>
</dbReference>
<reference evidence="16" key="2">
    <citation type="submission" date="2020-01" db="EMBL/GenBank/DDBJ databases">
        <authorList>
            <person name="Campanaro S."/>
        </authorList>
    </citation>
    <scope>NUCLEOTIDE SEQUENCE</scope>
    <source>
        <strain evidence="16">AS06rmzACSIP_7</strain>
    </source>
</reference>
<dbReference type="SUPFAM" id="SSF52540">
    <property type="entry name" value="P-loop containing nucleoside triphosphate hydrolases"/>
    <property type="match status" value="1"/>
</dbReference>
<dbReference type="EMBL" id="JAAYEE010000179">
    <property type="protein sequence ID" value="NLW35872.1"/>
    <property type="molecule type" value="Genomic_DNA"/>
</dbReference>
<dbReference type="GO" id="GO:0051301">
    <property type="term" value="P:cell division"/>
    <property type="evidence" value="ECO:0007669"/>
    <property type="project" value="UniProtKB-KW"/>
</dbReference>
<dbReference type="Pfam" id="PF01580">
    <property type="entry name" value="FtsK_SpoIIIE"/>
    <property type="match status" value="1"/>
</dbReference>
<reference evidence="16" key="1">
    <citation type="journal article" date="2020" name="Biotechnol. Biofuels">
        <title>New insights from the biogas microbiome by comprehensive genome-resolved metagenomics of nearly 1600 species originating from multiple anaerobic digesters.</title>
        <authorList>
            <person name="Campanaro S."/>
            <person name="Treu L."/>
            <person name="Rodriguez-R L.M."/>
            <person name="Kovalovszki A."/>
            <person name="Ziels R.M."/>
            <person name="Maus I."/>
            <person name="Zhu X."/>
            <person name="Kougias P.G."/>
            <person name="Basile A."/>
            <person name="Luo G."/>
            <person name="Schluter A."/>
            <person name="Konstantinidis K.T."/>
            <person name="Angelidaki I."/>
        </authorList>
    </citation>
    <scope>NUCLEOTIDE SEQUENCE</scope>
    <source>
        <strain evidence="16">AS06rmzACSIP_7</strain>
    </source>
</reference>
<keyword evidence="8 13" id="KW-0067">ATP-binding</keyword>
<comment type="caution">
    <text evidence="16">The sequence shown here is derived from an EMBL/GenBank/DDBJ whole genome shotgun (WGS) entry which is preliminary data.</text>
</comment>
<sequence>MSQELKKEMLGVGLLGLFLFLFVSLISYYPFDPSFSTLAQGTARNWCGKVGSYISDILIQVLGMTSYMLPAAALLFGTLYVRKKDPPHLLILTAGLVLLFLSLSVLLQISAGQIYMRGVAIPFSGFLGALLERIFLKFFNYFGSYLVLIVLLMISLFLIVQAPLVSLIEQRIARKRHIERRREIKVTEEVPKAEKKAEKKVVQESFEFFKEIGPYKLPPPTLLDAVEKKEVKIDRESIQANAGILEKKLKDYGIEGRVVEVRPGPVITMYEFEPAPGIKVSRISNLADDLAMALSAVSVRIIAPIPGKSVVGIEIPNKVRQTVYLRDIIESNGFASSNSFLSLALGKGIAGEPFVADLAKMPHLLVAGSTGSGKSVSLNSMICSMLFKATPVNVRFLMIDLKMLELSFYDGIPHLLLPVVTNPKNAKASLRWLIDEMERRYSMMAEKGVRSIEKYNQKMIKQDMEVIPYIVVVIDELADLMMVSTKEVEEYIARLAQMARASGIHLILATQRPSVDVLTGIIKANFPARISCQVTSKVDSRTILDTNGAESLLGYGDMLFLSPGYGRLQRLHGPFVSEGEIKRIVEFLKQQGAPSYHNEILEEKDDEGADKDGIDDEKYEEAVEFVRDRGEASISMVQRRFRIGYNRAARIIERMENEGVVGPSDGVKPREVLKRH</sequence>
<dbReference type="Gene3D" id="3.40.50.300">
    <property type="entry name" value="P-loop containing nucleotide triphosphate hydrolases"/>
    <property type="match status" value="1"/>
</dbReference>
<dbReference type="Gene3D" id="1.10.10.10">
    <property type="entry name" value="Winged helix-like DNA-binding domain superfamily/Winged helix DNA-binding domain"/>
    <property type="match status" value="1"/>
</dbReference>
<dbReference type="Gene3D" id="3.30.980.40">
    <property type="match status" value="1"/>
</dbReference>
<evidence type="ECO:0000256" key="12">
    <source>
        <dbReference type="ARBA" id="ARBA00023306"/>
    </source>
</evidence>
<evidence type="ECO:0000259" key="15">
    <source>
        <dbReference type="PROSITE" id="PS50901"/>
    </source>
</evidence>
<accession>A0A971M5N6</accession>
<dbReference type="InterPro" id="IPR041027">
    <property type="entry name" value="FtsK_alpha"/>
</dbReference>